<proteinExistence type="predicted"/>
<evidence type="ECO:0000313" key="3">
    <source>
        <dbReference type="EMBL" id="HGZ43532.1"/>
    </source>
</evidence>
<accession>A0A832I204</accession>
<gene>
    <name evidence="3" type="ORF">ENR23_08925</name>
</gene>
<sequence length="157" mass="17729">MRRIALGLIALSLAASTNVSAETRVGIQVQIGTPPPPPVIVVREEPRVTLVPDTRVFVVVDSRWDDDCFRYGGWWWTYHRGWWYRARDWRGPYVAIESRAVPAAVFSVPAKHWKRHPHGGPPGLAKKQGDVVYVDRDDRGERGKAKGKGNGKGRDRH</sequence>
<feature type="chain" id="PRO_5032897382" description="DUF3300 domain-containing protein" evidence="2">
    <location>
        <begin position="22"/>
        <end position="157"/>
    </location>
</feature>
<keyword evidence="2" id="KW-0732">Signal</keyword>
<protein>
    <recommendedName>
        <fullName evidence="4">DUF3300 domain-containing protein</fullName>
    </recommendedName>
</protein>
<dbReference type="AlphaFoldDB" id="A0A832I204"/>
<comment type="caution">
    <text evidence="3">The sequence shown here is derived from an EMBL/GenBank/DDBJ whole genome shotgun (WGS) entry which is preliminary data.</text>
</comment>
<feature type="region of interest" description="Disordered" evidence="1">
    <location>
        <begin position="112"/>
        <end position="157"/>
    </location>
</feature>
<feature type="signal peptide" evidence="2">
    <location>
        <begin position="1"/>
        <end position="21"/>
    </location>
</feature>
<dbReference type="EMBL" id="DSQF01000018">
    <property type="protein sequence ID" value="HGZ43532.1"/>
    <property type="molecule type" value="Genomic_DNA"/>
</dbReference>
<evidence type="ECO:0000256" key="1">
    <source>
        <dbReference type="SAM" id="MobiDB-lite"/>
    </source>
</evidence>
<name>A0A832I204_UNCEI</name>
<evidence type="ECO:0008006" key="4">
    <source>
        <dbReference type="Google" id="ProtNLM"/>
    </source>
</evidence>
<reference evidence="3" key="1">
    <citation type="journal article" date="2020" name="mSystems">
        <title>Genome- and Community-Level Interaction Insights into Carbon Utilization and Element Cycling Functions of Hydrothermarchaeota in Hydrothermal Sediment.</title>
        <authorList>
            <person name="Zhou Z."/>
            <person name="Liu Y."/>
            <person name="Xu W."/>
            <person name="Pan J."/>
            <person name="Luo Z.H."/>
            <person name="Li M."/>
        </authorList>
    </citation>
    <scope>NUCLEOTIDE SEQUENCE [LARGE SCALE GENOMIC DNA]</scope>
    <source>
        <strain evidence="3">SpSt-381</strain>
    </source>
</reference>
<organism evidence="3">
    <name type="scientific">Eiseniibacteriota bacterium</name>
    <dbReference type="NCBI Taxonomy" id="2212470"/>
    <lineage>
        <taxon>Bacteria</taxon>
        <taxon>Candidatus Eiseniibacteriota</taxon>
    </lineage>
</organism>
<feature type="compositionally biased region" description="Basic residues" evidence="1">
    <location>
        <begin position="145"/>
        <end position="157"/>
    </location>
</feature>
<evidence type="ECO:0000256" key="2">
    <source>
        <dbReference type="SAM" id="SignalP"/>
    </source>
</evidence>
<feature type="compositionally biased region" description="Basic and acidic residues" evidence="1">
    <location>
        <begin position="127"/>
        <end position="144"/>
    </location>
</feature>